<dbReference type="EMBL" id="JADNYJ010000020">
    <property type="protein sequence ID" value="KAF8905995.1"/>
    <property type="molecule type" value="Genomic_DNA"/>
</dbReference>
<dbReference type="PROSITE" id="PS00678">
    <property type="entry name" value="WD_REPEATS_1"/>
    <property type="match status" value="1"/>
</dbReference>
<dbReference type="InterPro" id="IPR050505">
    <property type="entry name" value="WDR55/POC1"/>
</dbReference>
<evidence type="ECO:0000313" key="6">
    <source>
        <dbReference type="Proteomes" id="UP000724874"/>
    </source>
</evidence>
<evidence type="ECO:0000256" key="2">
    <source>
        <dbReference type="ARBA" id="ARBA00022737"/>
    </source>
</evidence>
<feature type="repeat" description="WD" evidence="3">
    <location>
        <begin position="113"/>
        <end position="154"/>
    </location>
</feature>
<dbReference type="Gene3D" id="2.130.10.10">
    <property type="entry name" value="YVTN repeat-like/Quinoprotein amine dehydrogenase"/>
    <property type="match status" value="1"/>
</dbReference>
<name>A0A9P5TR44_GYMJU</name>
<dbReference type="Proteomes" id="UP000724874">
    <property type="component" value="Unassembled WGS sequence"/>
</dbReference>
<dbReference type="SMART" id="SM00320">
    <property type="entry name" value="WD40"/>
    <property type="match status" value="4"/>
</dbReference>
<dbReference type="SUPFAM" id="SSF50978">
    <property type="entry name" value="WD40 repeat-like"/>
    <property type="match status" value="1"/>
</dbReference>
<evidence type="ECO:0000256" key="4">
    <source>
        <dbReference type="SAM" id="MobiDB-lite"/>
    </source>
</evidence>
<dbReference type="InterPro" id="IPR001680">
    <property type="entry name" value="WD40_rpt"/>
</dbReference>
<organism evidence="5 6">
    <name type="scientific">Gymnopilus junonius</name>
    <name type="common">Spectacular rustgill mushroom</name>
    <name type="synonym">Gymnopilus spectabilis subsp. junonius</name>
    <dbReference type="NCBI Taxonomy" id="109634"/>
    <lineage>
        <taxon>Eukaryota</taxon>
        <taxon>Fungi</taxon>
        <taxon>Dikarya</taxon>
        <taxon>Basidiomycota</taxon>
        <taxon>Agaricomycotina</taxon>
        <taxon>Agaricomycetes</taxon>
        <taxon>Agaricomycetidae</taxon>
        <taxon>Agaricales</taxon>
        <taxon>Agaricineae</taxon>
        <taxon>Hymenogastraceae</taxon>
        <taxon>Gymnopilus</taxon>
    </lineage>
</organism>
<feature type="region of interest" description="Disordered" evidence="4">
    <location>
        <begin position="305"/>
        <end position="344"/>
    </location>
</feature>
<sequence>MSTDNFLVAEAQLVIEQARKEKAERLKTLGEPLELSGKALALEIKDGYAWIAENTSRIRKLDLESGKTLQFYKGHTGPVTSLAFCDRIVGSGDQEILITGSWDNTKQQISCTPKAHADFVKCFHVFPTLRLLISGSSDKVVRFWDLSQPENPEPLKSIGSISSHTRPVECLDGEATSDTSAILFTGDTMGVVKVWNLQKDTRVPPRWIATVKETITHHRTRINELRYGDDLGEPYLITAAGDILRTYDVSELDQPELLTEIDAHSHDITVIKLWKRKTTKEDGKTYIEPWIVTTSLDQTFANLLKPPQPPLKSEPAPEPKFTAVSHSELTEEEERELAELMEDD</sequence>
<dbReference type="InterPro" id="IPR036322">
    <property type="entry name" value="WD40_repeat_dom_sf"/>
</dbReference>
<evidence type="ECO:0000256" key="3">
    <source>
        <dbReference type="PROSITE-ProRule" id="PRU00221"/>
    </source>
</evidence>
<proteinExistence type="predicted"/>
<evidence type="ECO:0000313" key="5">
    <source>
        <dbReference type="EMBL" id="KAF8905995.1"/>
    </source>
</evidence>
<dbReference type="InterPro" id="IPR015943">
    <property type="entry name" value="WD40/YVTN_repeat-like_dom_sf"/>
</dbReference>
<gene>
    <name evidence="5" type="ORF">CPB84DRAFT_1745203</name>
</gene>
<dbReference type="PANTHER" id="PTHR44019">
    <property type="entry name" value="WD REPEAT-CONTAINING PROTEIN 55"/>
    <property type="match status" value="1"/>
</dbReference>
<keyword evidence="2" id="KW-0677">Repeat</keyword>
<feature type="compositionally biased region" description="Acidic residues" evidence="4">
    <location>
        <begin position="330"/>
        <end position="344"/>
    </location>
</feature>
<keyword evidence="1 3" id="KW-0853">WD repeat</keyword>
<dbReference type="PROSITE" id="PS50294">
    <property type="entry name" value="WD_REPEATS_REGION"/>
    <property type="match status" value="1"/>
</dbReference>
<dbReference type="InterPro" id="IPR019775">
    <property type="entry name" value="WD40_repeat_CS"/>
</dbReference>
<dbReference type="OrthoDB" id="6262491at2759"/>
<reference evidence="5" key="1">
    <citation type="submission" date="2020-11" db="EMBL/GenBank/DDBJ databases">
        <authorList>
            <consortium name="DOE Joint Genome Institute"/>
            <person name="Ahrendt S."/>
            <person name="Riley R."/>
            <person name="Andreopoulos W."/>
            <person name="LaButti K."/>
            <person name="Pangilinan J."/>
            <person name="Ruiz-duenas F.J."/>
            <person name="Barrasa J.M."/>
            <person name="Sanchez-Garcia M."/>
            <person name="Camarero S."/>
            <person name="Miyauchi S."/>
            <person name="Serrano A."/>
            <person name="Linde D."/>
            <person name="Babiker R."/>
            <person name="Drula E."/>
            <person name="Ayuso-Fernandez I."/>
            <person name="Pacheco R."/>
            <person name="Padilla G."/>
            <person name="Ferreira P."/>
            <person name="Barriuso J."/>
            <person name="Kellner H."/>
            <person name="Castanera R."/>
            <person name="Alfaro M."/>
            <person name="Ramirez L."/>
            <person name="Pisabarro A.G."/>
            <person name="Kuo A."/>
            <person name="Tritt A."/>
            <person name="Lipzen A."/>
            <person name="He G."/>
            <person name="Yan M."/>
            <person name="Ng V."/>
            <person name="Cullen D."/>
            <person name="Martin F."/>
            <person name="Rosso M.-N."/>
            <person name="Henrissat B."/>
            <person name="Hibbett D."/>
            <person name="Martinez A.T."/>
            <person name="Grigoriev I.V."/>
        </authorList>
    </citation>
    <scope>NUCLEOTIDE SEQUENCE</scope>
    <source>
        <strain evidence="5">AH 44721</strain>
    </source>
</reference>
<dbReference type="PANTHER" id="PTHR44019:SF8">
    <property type="entry name" value="POC1 CENTRIOLAR PROTEIN HOMOLOG"/>
    <property type="match status" value="1"/>
</dbReference>
<keyword evidence="6" id="KW-1185">Reference proteome</keyword>
<dbReference type="Pfam" id="PF00400">
    <property type="entry name" value="WD40"/>
    <property type="match status" value="2"/>
</dbReference>
<dbReference type="AlphaFoldDB" id="A0A9P5TR44"/>
<feature type="compositionally biased region" description="Pro residues" evidence="4">
    <location>
        <begin position="306"/>
        <end position="318"/>
    </location>
</feature>
<dbReference type="PROSITE" id="PS50082">
    <property type="entry name" value="WD_REPEATS_2"/>
    <property type="match status" value="1"/>
</dbReference>
<comment type="caution">
    <text evidence="5">The sequence shown here is derived from an EMBL/GenBank/DDBJ whole genome shotgun (WGS) entry which is preliminary data.</text>
</comment>
<accession>A0A9P5TR44</accession>
<protein>
    <submittedName>
        <fullName evidence="5">WD40-repeat-containing domain protein</fullName>
    </submittedName>
</protein>
<evidence type="ECO:0000256" key="1">
    <source>
        <dbReference type="ARBA" id="ARBA00022574"/>
    </source>
</evidence>